<dbReference type="FunFam" id="3.40.50.300:FF:000016">
    <property type="entry name" value="Oligopeptide ABC transporter ATP-binding component"/>
    <property type="match status" value="1"/>
</dbReference>
<keyword evidence="8" id="KW-1278">Translocase</keyword>
<dbReference type="GO" id="GO:0016887">
    <property type="term" value="F:ATP hydrolysis activity"/>
    <property type="evidence" value="ECO:0007669"/>
    <property type="project" value="InterPro"/>
</dbReference>
<dbReference type="RefSeq" id="WP_131014710.1">
    <property type="nucleotide sequence ID" value="NZ_SIRE01000012.1"/>
</dbReference>
<comment type="subcellular location">
    <subcellularLocation>
        <location evidence="1">Cell membrane</location>
        <topology evidence="1">Peripheral membrane protein</topology>
    </subcellularLocation>
</comment>
<keyword evidence="6" id="KW-0547">Nucleotide-binding</keyword>
<comment type="caution">
    <text evidence="11">The sequence shown here is derived from an EMBL/GenBank/DDBJ whole genome shotgun (WGS) entry which is preliminary data.</text>
</comment>
<dbReference type="Gene3D" id="3.40.50.300">
    <property type="entry name" value="P-loop containing nucleotide triphosphate hydrolases"/>
    <property type="match status" value="1"/>
</dbReference>
<evidence type="ECO:0000259" key="10">
    <source>
        <dbReference type="PROSITE" id="PS50893"/>
    </source>
</evidence>
<dbReference type="SUPFAM" id="SSF52540">
    <property type="entry name" value="P-loop containing nucleoside triphosphate hydrolases"/>
    <property type="match status" value="1"/>
</dbReference>
<keyword evidence="7 11" id="KW-0067">ATP-binding</keyword>
<evidence type="ECO:0000256" key="3">
    <source>
        <dbReference type="ARBA" id="ARBA00022448"/>
    </source>
</evidence>
<dbReference type="AlphaFoldDB" id="A0A4Q9DRD6"/>
<proteinExistence type="inferred from homology"/>
<keyword evidence="12" id="KW-1185">Reference proteome</keyword>
<dbReference type="InterPro" id="IPR017871">
    <property type="entry name" value="ABC_transporter-like_CS"/>
</dbReference>
<evidence type="ECO:0000256" key="6">
    <source>
        <dbReference type="ARBA" id="ARBA00022741"/>
    </source>
</evidence>
<dbReference type="PANTHER" id="PTHR43297">
    <property type="entry name" value="OLIGOPEPTIDE TRANSPORT ATP-BINDING PROTEIN APPD"/>
    <property type="match status" value="1"/>
</dbReference>
<evidence type="ECO:0000313" key="12">
    <source>
        <dbReference type="Proteomes" id="UP000293142"/>
    </source>
</evidence>
<gene>
    <name evidence="11" type="ORF">EYB31_17730</name>
</gene>
<dbReference type="NCBIfam" id="TIGR01727">
    <property type="entry name" value="oligo_HPY"/>
    <property type="match status" value="1"/>
</dbReference>
<dbReference type="InterPro" id="IPR003439">
    <property type="entry name" value="ABC_transporter-like_ATP-bd"/>
</dbReference>
<evidence type="ECO:0000256" key="7">
    <source>
        <dbReference type="ARBA" id="ARBA00022840"/>
    </source>
</evidence>
<dbReference type="InterPro" id="IPR027417">
    <property type="entry name" value="P-loop_NTPase"/>
</dbReference>
<name>A0A4Q9DRD6_9BACL</name>
<dbReference type="InterPro" id="IPR013563">
    <property type="entry name" value="Oligopep_ABC_C"/>
</dbReference>
<dbReference type="Pfam" id="PF08352">
    <property type="entry name" value="oligo_HPY"/>
    <property type="match status" value="1"/>
</dbReference>
<dbReference type="GO" id="GO:0015833">
    <property type="term" value="P:peptide transport"/>
    <property type="evidence" value="ECO:0007669"/>
    <property type="project" value="InterPro"/>
</dbReference>
<evidence type="ECO:0000256" key="9">
    <source>
        <dbReference type="ARBA" id="ARBA00023136"/>
    </source>
</evidence>
<evidence type="ECO:0000256" key="5">
    <source>
        <dbReference type="ARBA" id="ARBA00022519"/>
    </source>
</evidence>
<comment type="similarity">
    <text evidence="2">Belongs to the ABC transporter superfamily.</text>
</comment>
<evidence type="ECO:0000256" key="1">
    <source>
        <dbReference type="ARBA" id="ARBA00004202"/>
    </source>
</evidence>
<sequence>MTQEVLHIDNLRVSFRIRDDYYAAVNGVSLEVHPYEVLAIVGESGCGKSALAQAVTGLHDPGRTKLEGSVWFEGTDLLSLQASELNQIRGKKIGLVYQDPLSALNPLMTAGKQIEESLDYHTSLSAEEKRQRTLRLLERVGIANAEQIYGSYPHELSGGMRQRVMIATAMACDPVLLIADEPTTALDVTTQAQIMALLKTLQQQTNAGIVLITHNLGVVAELADRVAVMYMGEIVELTDVYTLFARPLHPYTRSLVHSIPSLQAPDERLHVIEGIVPPLHKWPAAGCRFQPRIGWIPAEDHEAAPALREVEPGHWVRCTCYRHFYIPRPHEGDMHDGFA</sequence>
<feature type="domain" description="ABC transporter" evidence="10">
    <location>
        <begin position="6"/>
        <end position="256"/>
    </location>
</feature>
<organism evidence="11 12">
    <name type="scientific">Paenibacillus thalictri</name>
    <dbReference type="NCBI Taxonomy" id="2527873"/>
    <lineage>
        <taxon>Bacteria</taxon>
        <taxon>Bacillati</taxon>
        <taxon>Bacillota</taxon>
        <taxon>Bacilli</taxon>
        <taxon>Bacillales</taxon>
        <taxon>Paenibacillaceae</taxon>
        <taxon>Paenibacillus</taxon>
    </lineage>
</organism>
<reference evidence="11 12" key="1">
    <citation type="submission" date="2019-02" db="EMBL/GenBank/DDBJ databases">
        <title>Paenibacillus sp. nov., isolated from surface-sterilized tissue of Thalictrum simplex L.</title>
        <authorList>
            <person name="Tuo L."/>
        </authorList>
    </citation>
    <scope>NUCLEOTIDE SEQUENCE [LARGE SCALE GENOMIC DNA]</scope>
    <source>
        <strain evidence="11 12">N2SHLJ1</strain>
    </source>
</reference>
<dbReference type="InterPro" id="IPR003593">
    <property type="entry name" value="AAA+_ATPase"/>
</dbReference>
<dbReference type="InterPro" id="IPR050388">
    <property type="entry name" value="ABC_Ni/Peptide_Import"/>
</dbReference>
<protein>
    <submittedName>
        <fullName evidence="11">ABC transporter ATP-binding protein</fullName>
    </submittedName>
</protein>
<dbReference type="GO" id="GO:0005524">
    <property type="term" value="F:ATP binding"/>
    <property type="evidence" value="ECO:0007669"/>
    <property type="project" value="UniProtKB-KW"/>
</dbReference>
<dbReference type="PROSITE" id="PS50893">
    <property type="entry name" value="ABC_TRANSPORTER_2"/>
    <property type="match status" value="1"/>
</dbReference>
<dbReference type="SMART" id="SM00382">
    <property type="entry name" value="AAA"/>
    <property type="match status" value="1"/>
</dbReference>
<dbReference type="PROSITE" id="PS00211">
    <property type="entry name" value="ABC_TRANSPORTER_1"/>
    <property type="match status" value="1"/>
</dbReference>
<evidence type="ECO:0000313" key="11">
    <source>
        <dbReference type="EMBL" id="TBL77319.1"/>
    </source>
</evidence>
<evidence type="ECO:0000256" key="2">
    <source>
        <dbReference type="ARBA" id="ARBA00005417"/>
    </source>
</evidence>
<accession>A0A4Q9DRD6</accession>
<dbReference type="CDD" id="cd03257">
    <property type="entry name" value="ABC_NikE_OppD_transporters"/>
    <property type="match status" value="1"/>
</dbReference>
<keyword evidence="3" id="KW-0813">Transport</keyword>
<evidence type="ECO:0000256" key="8">
    <source>
        <dbReference type="ARBA" id="ARBA00022967"/>
    </source>
</evidence>
<dbReference type="Pfam" id="PF00005">
    <property type="entry name" value="ABC_tran"/>
    <property type="match status" value="1"/>
</dbReference>
<dbReference type="GO" id="GO:0005886">
    <property type="term" value="C:plasma membrane"/>
    <property type="evidence" value="ECO:0007669"/>
    <property type="project" value="UniProtKB-SubCell"/>
</dbReference>
<keyword evidence="9" id="KW-0472">Membrane</keyword>
<evidence type="ECO:0000256" key="4">
    <source>
        <dbReference type="ARBA" id="ARBA00022475"/>
    </source>
</evidence>
<keyword evidence="5" id="KW-0997">Cell inner membrane</keyword>
<dbReference type="PANTHER" id="PTHR43297:SF14">
    <property type="entry name" value="ATPASE AAA-TYPE CORE DOMAIN-CONTAINING PROTEIN"/>
    <property type="match status" value="1"/>
</dbReference>
<dbReference type="OrthoDB" id="9802264at2"/>
<dbReference type="EMBL" id="SIRE01000012">
    <property type="protein sequence ID" value="TBL77319.1"/>
    <property type="molecule type" value="Genomic_DNA"/>
</dbReference>
<keyword evidence="4" id="KW-1003">Cell membrane</keyword>
<dbReference type="Proteomes" id="UP000293142">
    <property type="component" value="Unassembled WGS sequence"/>
</dbReference>